<feature type="region of interest" description="Disordered" evidence="7">
    <location>
        <begin position="526"/>
        <end position="545"/>
    </location>
</feature>
<evidence type="ECO:0000259" key="9">
    <source>
        <dbReference type="Pfam" id="PF00999"/>
    </source>
</evidence>
<dbReference type="PANTHER" id="PTHR32468:SF0">
    <property type="entry name" value="K(+)_H(+) ANTIPORTER 1"/>
    <property type="match status" value="1"/>
</dbReference>
<dbReference type="InterPro" id="IPR006153">
    <property type="entry name" value="Cation/H_exchanger_TM"/>
</dbReference>
<evidence type="ECO:0000256" key="3">
    <source>
        <dbReference type="ARBA" id="ARBA00022692"/>
    </source>
</evidence>
<feature type="transmembrane region" description="Helical" evidence="8">
    <location>
        <begin position="78"/>
        <end position="102"/>
    </location>
</feature>
<feature type="transmembrane region" description="Helical" evidence="8">
    <location>
        <begin position="114"/>
        <end position="139"/>
    </location>
</feature>
<dbReference type="EMBL" id="JAGSOV010000011">
    <property type="protein sequence ID" value="MCO1654438.1"/>
    <property type="molecule type" value="Genomic_DNA"/>
</dbReference>
<name>A0ABT0ZUU2_9PSEU</name>
<dbReference type="PANTHER" id="PTHR32468">
    <property type="entry name" value="CATION/H + ANTIPORTER"/>
    <property type="match status" value="1"/>
</dbReference>
<feature type="transmembrane region" description="Helical" evidence="8">
    <location>
        <begin position="151"/>
        <end position="176"/>
    </location>
</feature>
<dbReference type="InterPro" id="IPR038770">
    <property type="entry name" value="Na+/solute_symporter_sf"/>
</dbReference>
<feature type="transmembrane region" description="Helical" evidence="8">
    <location>
        <begin position="302"/>
        <end position="323"/>
    </location>
</feature>
<accession>A0ABT0ZUU2</accession>
<dbReference type="Pfam" id="PF00999">
    <property type="entry name" value="Na_H_Exchanger"/>
    <property type="match status" value="1"/>
</dbReference>
<comment type="subcellular location">
    <subcellularLocation>
        <location evidence="1">Membrane</location>
        <topology evidence="1">Multi-pass membrane protein</topology>
    </subcellularLocation>
</comment>
<proteinExistence type="predicted"/>
<evidence type="ECO:0000256" key="7">
    <source>
        <dbReference type="SAM" id="MobiDB-lite"/>
    </source>
</evidence>
<evidence type="ECO:0000256" key="8">
    <source>
        <dbReference type="SAM" id="Phobius"/>
    </source>
</evidence>
<feature type="transmembrane region" description="Helical" evidence="8">
    <location>
        <begin position="51"/>
        <end position="71"/>
    </location>
</feature>
<evidence type="ECO:0000256" key="4">
    <source>
        <dbReference type="ARBA" id="ARBA00022989"/>
    </source>
</evidence>
<feature type="transmembrane region" description="Helical" evidence="8">
    <location>
        <begin position="12"/>
        <end position="31"/>
    </location>
</feature>
<feature type="transmembrane region" description="Helical" evidence="8">
    <location>
        <begin position="182"/>
        <end position="205"/>
    </location>
</feature>
<evidence type="ECO:0000313" key="11">
    <source>
        <dbReference type="Proteomes" id="UP001165283"/>
    </source>
</evidence>
<feature type="transmembrane region" description="Helical" evidence="8">
    <location>
        <begin position="363"/>
        <end position="383"/>
    </location>
</feature>
<dbReference type="Proteomes" id="UP001165283">
    <property type="component" value="Unassembled WGS sequence"/>
</dbReference>
<dbReference type="Gene3D" id="1.20.1530.20">
    <property type="match status" value="1"/>
</dbReference>
<evidence type="ECO:0000256" key="1">
    <source>
        <dbReference type="ARBA" id="ARBA00004141"/>
    </source>
</evidence>
<dbReference type="InterPro" id="IPR050794">
    <property type="entry name" value="CPA2_transporter"/>
</dbReference>
<protein>
    <submittedName>
        <fullName evidence="10">Cation:proton antiporter</fullName>
    </submittedName>
</protein>
<organism evidence="10 11">
    <name type="scientific">Pseudonocardia humida</name>
    <dbReference type="NCBI Taxonomy" id="2800819"/>
    <lineage>
        <taxon>Bacteria</taxon>
        <taxon>Bacillati</taxon>
        <taxon>Actinomycetota</taxon>
        <taxon>Actinomycetes</taxon>
        <taxon>Pseudonocardiales</taxon>
        <taxon>Pseudonocardiaceae</taxon>
        <taxon>Pseudonocardia</taxon>
    </lineage>
</organism>
<sequence>MGRLFLRLGQPAVIGEIVAGIALGPTLLGLLPGDLDALLFPTEVRPHLSVIAQLGLALFMFIVGLEVDLGLIRGRGRAAGTVATGAMVLPLVLGAAVALVLYPHHDTNADGEPIPQLAFVLFLGVAMSITALPVLARILTERRMHRIPTGVLALACAVIDDVLGWTLLAVVVAVAAGGSPAGVGWIMGMTALFVLVMFVVVRPLLARMVAWHRQAGRLTPDMLAVVLAGLLLSAWVTDLIGVHAIFGAFLFGAIMPRRDAGLLTRDILERLEQVSLSLLLPVFFVVAGLQVDVGGIGPDGVWQLGLILLAAIGGKVLGTAGAARWQRLPRRQQWALGLLMNTRGLTEIVILQVGLQLGVLTPTMFTLMVLMALITTAMTGPLVRRLYPDRVLDRELAALEAAEQAALGGPESYTVLVAVPEDPAAARRTAQLARELTGREEPARVVLCRLLAPAAPLEVAGGMGAELAVLAQVGDELRALAAELSDAGTTASVVVRFAADPAADLAALAARLDADVVLLVEEPTAATDDDEARGAESAGSGNASRLQALDAVPEVTVVVADAGAEPAGTRVGVVVDGGAGGRAAVRVGAQLALHTGADLAVAPVDRRRARRSGAAVAALARRGIPAEGVDDPAGAGLLVLPVDLAAPDATGASAVLRVRAAAADADDDVEQVVERIEVGAPSQA</sequence>
<gene>
    <name evidence="10" type="ORF">KDL28_05160</name>
</gene>
<keyword evidence="2" id="KW-0813">Transport</keyword>
<keyword evidence="11" id="KW-1185">Reference proteome</keyword>
<keyword evidence="4 8" id="KW-1133">Transmembrane helix</keyword>
<evidence type="ECO:0000313" key="10">
    <source>
        <dbReference type="EMBL" id="MCO1654438.1"/>
    </source>
</evidence>
<keyword evidence="3 8" id="KW-0812">Transmembrane</keyword>
<keyword evidence="6 8" id="KW-0472">Membrane</keyword>
<evidence type="ECO:0000256" key="6">
    <source>
        <dbReference type="ARBA" id="ARBA00023136"/>
    </source>
</evidence>
<feature type="domain" description="Cation/H+ exchanger transmembrane" evidence="9">
    <location>
        <begin position="5"/>
        <end position="384"/>
    </location>
</feature>
<keyword evidence="5" id="KW-0406">Ion transport</keyword>
<reference evidence="10" key="1">
    <citation type="submission" date="2021-04" db="EMBL/GenBank/DDBJ databases">
        <title>Pseudonocardia sp. nov., isolated from sandy soil of mangrove forest.</title>
        <authorList>
            <person name="Zan Z."/>
            <person name="Huang R."/>
            <person name="Liu W."/>
        </authorList>
    </citation>
    <scope>NUCLEOTIDE SEQUENCE</scope>
    <source>
        <strain evidence="10">S2-4</strain>
    </source>
</reference>
<comment type="caution">
    <text evidence="10">The sequence shown here is derived from an EMBL/GenBank/DDBJ whole genome shotgun (WGS) entry which is preliminary data.</text>
</comment>
<evidence type="ECO:0000256" key="5">
    <source>
        <dbReference type="ARBA" id="ARBA00023065"/>
    </source>
</evidence>
<evidence type="ECO:0000256" key="2">
    <source>
        <dbReference type="ARBA" id="ARBA00022448"/>
    </source>
</evidence>